<organism evidence="2 3">
    <name type="scientific">Legionella lytica</name>
    <dbReference type="NCBI Taxonomy" id="96232"/>
    <lineage>
        <taxon>Bacteria</taxon>
        <taxon>Pseudomonadati</taxon>
        <taxon>Pseudomonadota</taxon>
        <taxon>Gammaproteobacteria</taxon>
        <taxon>Legionellales</taxon>
        <taxon>Legionellaceae</taxon>
        <taxon>Legionella</taxon>
    </lineage>
</organism>
<comment type="caution">
    <text evidence="2">The sequence shown here is derived from an EMBL/GenBank/DDBJ whole genome shotgun (WGS) entry which is preliminary data.</text>
</comment>
<keyword evidence="1" id="KW-0732">Signal</keyword>
<proteinExistence type="predicted"/>
<dbReference type="RefSeq" id="WP_400186249.1">
    <property type="nucleotide sequence ID" value="NZ_JBGORX010000001.1"/>
</dbReference>
<name>A0ABW8D6G2_9GAMM</name>
<sequence length="65" mass="7271">MIIKPLVAGVVLISSMLLANSPNQSACYKEFHEEKGWHMVSKTCPIPPARSWQEYYSGGYTQPSL</sequence>
<dbReference type="EMBL" id="JBGORX010000001">
    <property type="protein sequence ID" value="MFJ1267556.1"/>
    <property type="molecule type" value="Genomic_DNA"/>
</dbReference>
<evidence type="ECO:0000256" key="1">
    <source>
        <dbReference type="SAM" id="SignalP"/>
    </source>
</evidence>
<feature type="chain" id="PRO_5047346002" description="Secreted protein" evidence="1">
    <location>
        <begin position="20"/>
        <end position="65"/>
    </location>
</feature>
<reference evidence="2 3" key="1">
    <citation type="submission" date="2024-08" db="EMBL/GenBank/DDBJ databases">
        <title>Draft Genome Sequence of Legionella lytica strain DSB2004, Isolated From a Fire Sprinkler System.</title>
        <authorList>
            <person name="Everhart A.D."/>
            <person name="Kidane D.T."/>
            <person name="Farone A.L."/>
            <person name="Farone M.B."/>
        </authorList>
    </citation>
    <scope>NUCLEOTIDE SEQUENCE [LARGE SCALE GENOMIC DNA]</scope>
    <source>
        <strain evidence="2 3">DSB2004</strain>
    </source>
</reference>
<evidence type="ECO:0008006" key="4">
    <source>
        <dbReference type="Google" id="ProtNLM"/>
    </source>
</evidence>
<feature type="signal peptide" evidence="1">
    <location>
        <begin position="1"/>
        <end position="19"/>
    </location>
</feature>
<dbReference type="Proteomes" id="UP001615550">
    <property type="component" value="Unassembled WGS sequence"/>
</dbReference>
<accession>A0ABW8D6G2</accession>
<evidence type="ECO:0000313" key="2">
    <source>
        <dbReference type="EMBL" id="MFJ1267556.1"/>
    </source>
</evidence>
<keyword evidence="3" id="KW-1185">Reference proteome</keyword>
<evidence type="ECO:0000313" key="3">
    <source>
        <dbReference type="Proteomes" id="UP001615550"/>
    </source>
</evidence>
<protein>
    <recommendedName>
        <fullName evidence="4">Secreted protein</fullName>
    </recommendedName>
</protein>
<gene>
    <name evidence="2" type="ORF">ACD661_03175</name>
</gene>